<evidence type="ECO:0000313" key="1">
    <source>
        <dbReference type="EMBL" id="NYB74786.1"/>
    </source>
</evidence>
<dbReference type="PANTHER" id="PTHR47271">
    <property type="entry name" value="ARGININE DEIMINASE"/>
    <property type="match status" value="1"/>
</dbReference>
<dbReference type="Gene3D" id="3.75.10.10">
    <property type="entry name" value="L-arginine/glycine Amidinotransferase, Chain A"/>
    <property type="match status" value="1"/>
</dbReference>
<protein>
    <submittedName>
        <fullName evidence="1">Amidinotransferase</fullName>
    </submittedName>
</protein>
<keyword evidence="2" id="KW-1185">Reference proteome</keyword>
<accession>A0A974BKZ6</accession>
<sequence>MNKDIVKIDTDAIPGERWFPNENSFKDEIDLYWGDWGVASEVEDLKAVLMRRPGKEIENFDYKEVRFKEPINVDLFRKQHDDLAEIYSNHGVKVYYVKEQRGDRPNALFMRDLVFMTPEGAIVTRPAIAARRGEERYAAKALSDLGVPILKTVTGNGTFDGAMGLWIDKHTVVLASGVRCNKDGYQQVEYELKRIGVDNIIHMQIPYGHAHIDGLLNIASNDTAMIHASQVPYDVCEALKRKGFKLLEAPSQTEAKETLGINFVAIKPGLVVQPEGNPRCKELLENNGIKVISTDFFEILKGWGAIHCVTAFLKRG</sequence>
<dbReference type="Proteomes" id="UP000611629">
    <property type="component" value="Unassembled WGS sequence"/>
</dbReference>
<organism evidence="1 2">
    <name type="scientific">Sedimentibacter hydroxybenzoicus DSM 7310</name>
    <dbReference type="NCBI Taxonomy" id="1123245"/>
    <lineage>
        <taxon>Bacteria</taxon>
        <taxon>Bacillati</taxon>
        <taxon>Bacillota</taxon>
        <taxon>Tissierellia</taxon>
        <taxon>Sedimentibacter</taxon>
    </lineage>
</organism>
<dbReference type="Pfam" id="PF19420">
    <property type="entry name" value="DDAH_eukar"/>
    <property type="match status" value="1"/>
</dbReference>
<dbReference type="RefSeq" id="WP_179238492.1">
    <property type="nucleotide sequence ID" value="NZ_JACBNQ010000013.1"/>
</dbReference>
<dbReference type="GO" id="GO:0016990">
    <property type="term" value="F:arginine deiminase activity"/>
    <property type="evidence" value="ECO:0007669"/>
    <property type="project" value="TreeGrafter"/>
</dbReference>
<dbReference type="SUPFAM" id="SSF55909">
    <property type="entry name" value="Pentein"/>
    <property type="match status" value="1"/>
</dbReference>
<dbReference type="PANTHER" id="PTHR47271:SF2">
    <property type="entry name" value="ARGININE DEIMINASE"/>
    <property type="match status" value="1"/>
</dbReference>
<reference evidence="1" key="1">
    <citation type="submission" date="2020-07" db="EMBL/GenBank/DDBJ databases">
        <title>Genomic analysis of a strain of Sedimentibacter Hydroxybenzoicus DSM7310.</title>
        <authorList>
            <person name="Ma S."/>
        </authorList>
    </citation>
    <scope>NUCLEOTIDE SEQUENCE</scope>
    <source>
        <strain evidence="1">DSM 7310</strain>
    </source>
</reference>
<gene>
    <name evidence="1" type="ORF">HZF24_11625</name>
</gene>
<dbReference type="GO" id="GO:0019546">
    <property type="term" value="P:L-arginine deiminase pathway"/>
    <property type="evidence" value="ECO:0007669"/>
    <property type="project" value="TreeGrafter"/>
</dbReference>
<dbReference type="EMBL" id="JACBNQ010000013">
    <property type="protein sequence ID" value="NYB74786.1"/>
    <property type="molecule type" value="Genomic_DNA"/>
</dbReference>
<comment type="caution">
    <text evidence="1">The sequence shown here is derived from an EMBL/GenBank/DDBJ whole genome shotgun (WGS) entry which is preliminary data.</text>
</comment>
<name>A0A974BKZ6_SEDHY</name>
<evidence type="ECO:0000313" key="2">
    <source>
        <dbReference type="Proteomes" id="UP000611629"/>
    </source>
</evidence>
<proteinExistence type="predicted"/>
<dbReference type="AlphaFoldDB" id="A0A974BKZ6"/>